<dbReference type="PROSITE" id="PS51257">
    <property type="entry name" value="PROKAR_LIPOPROTEIN"/>
    <property type="match status" value="1"/>
</dbReference>
<evidence type="ECO:0000313" key="2">
    <source>
        <dbReference type="EMBL" id="WNM19714.1"/>
    </source>
</evidence>
<evidence type="ECO:0000313" key="3">
    <source>
        <dbReference type="EMBL" id="WNM21103.1"/>
    </source>
</evidence>
<feature type="chain" id="PRO_5044705424" description="Lipoprotein" evidence="1">
    <location>
        <begin position="21"/>
        <end position="136"/>
    </location>
</feature>
<reference evidence="3 4" key="1">
    <citation type="submission" date="2023-09" db="EMBL/GenBank/DDBJ databases">
        <title>Flavobacterium sp. a novel bacteria isolate from Pepper rhizosphere.</title>
        <authorList>
            <person name="Peng Y."/>
            <person name="Lee J."/>
        </authorList>
    </citation>
    <scope>NUCLEOTIDE SEQUENCE [LARGE SCALE GENOMIC DNA]</scope>
    <source>
        <strain evidence="2">PMR2A8</strain>
        <strain evidence="3 4">PMTSA4</strain>
    </source>
</reference>
<protein>
    <recommendedName>
        <fullName evidence="5">Lipoprotein</fullName>
    </recommendedName>
</protein>
<dbReference type="EMBL" id="CP134878">
    <property type="protein sequence ID" value="WNM19714.1"/>
    <property type="molecule type" value="Genomic_DNA"/>
</dbReference>
<dbReference type="EMBL" id="CP134890">
    <property type="protein sequence ID" value="WNM21103.1"/>
    <property type="molecule type" value="Genomic_DNA"/>
</dbReference>
<organism evidence="3 4">
    <name type="scientific">Flavobacterium capsici</name>
    <dbReference type="NCBI Taxonomy" id="3075618"/>
    <lineage>
        <taxon>Bacteria</taxon>
        <taxon>Pseudomonadati</taxon>
        <taxon>Bacteroidota</taxon>
        <taxon>Flavobacteriia</taxon>
        <taxon>Flavobacteriales</taxon>
        <taxon>Flavobacteriaceae</taxon>
        <taxon>Flavobacterium</taxon>
    </lineage>
</organism>
<dbReference type="RefSeq" id="WP_313324617.1">
    <property type="nucleotide sequence ID" value="NZ_CP134878.1"/>
</dbReference>
<sequence length="136" mass="15507">MKRVLTVLLISLSFFSCSLNDNYQNVNLEIVPINTVEMPTAYRVDSVTTIPVSYILPTPCHVFSNFYYNAIGNERTVAVYCIKNDGNNCNPVTTYETTVPLNFKPKDLGTYHFRFWTGVNSEGVDQYIEHEVVVDH</sequence>
<feature type="signal peptide" evidence="1">
    <location>
        <begin position="1"/>
        <end position="20"/>
    </location>
</feature>
<keyword evidence="4" id="KW-1185">Reference proteome</keyword>
<gene>
    <name evidence="3" type="ORF">RN605_10460</name>
    <name evidence="2" type="ORF">RN608_03290</name>
</gene>
<evidence type="ECO:0000256" key="1">
    <source>
        <dbReference type="SAM" id="SignalP"/>
    </source>
</evidence>
<accession>A0AA96J4Z2</accession>
<dbReference type="AlphaFoldDB" id="A0AA96J4Z2"/>
<name>A0AA96J4Z2_9FLAO</name>
<evidence type="ECO:0000313" key="4">
    <source>
        <dbReference type="Proteomes" id="UP001304515"/>
    </source>
</evidence>
<dbReference type="KEGG" id="fcj:RN605_10460"/>
<dbReference type="Proteomes" id="UP001304515">
    <property type="component" value="Chromosome"/>
</dbReference>
<evidence type="ECO:0008006" key="5">
    <source>
        <dbReference type="Google" id="ProtNLM"/>
    </source>
</evidence>
<proteinExistence type="predicted"/>
<keyword evidence="1" id="KW-0732">Signal</keyword>
<accession>A0AA96EW81</accession>